<accession>A0ABS0BWQ7</accession>
<dbReference type="RefSeq" id="WP_185978389.1">
    <property type="nucleotide sequence ID" value="NZ_JACBGI020000014.1"/>
</dbReference>
<feature type="chain" id="PRO_5047525057" description="DUF2756 domain-containing protein" evidence="2">
    <location>
        <begin position="24"/>
        <end position="98"/>
    </location>
</feature>
<feature type="region of interest" description="Disordered" evidence="1">
    <location>
        <begin position="22"/>
        <end position="98"/>
    </location>
</feature>
<sequence>MKSLAKITLPLAILFAAMQPVHAESEGPRMQQQSQQQTKQQLQNQNMFATPGTHQVKQQSQIKNQYQYQNQYNNSHSYQGSQGGMGTGGGSQFKGSKR</sequence>
<comment type="caution">
    <text evidence="3">The sequence shown here is derived from an EMBL/GenBank/DDBJ whole genome shotgun (WGS) entry which is preliminary data.</text>
</comment>
<dbReference type="Proteomes" id="UP001193680">
    <property type="component" value="Unassembled WGS sequence"/>
</dbReference>
<evidence type="ECO:0000256" key="2">
    <source>
        <dbReference type="SAM" id="SignalP"/>
    </source>
</evidence>
<protein>
    <recommendedName>
        <fullName evidence="5">DUF2756 domain-containing protein</fullName>
    </recommendedName>
</protein>
<feature type="compositionally biased region" description="Gly residues" evidence="1">
    <location>
        <begin position="81"/>
        <end position="92"/>
    </location>
</feature>
<feature type="signal peptide" evidence="2">
    <location>
        <begin position="1"/>
        <end position="23"/>
    </location>
</feature>
<name>A0ABS0BWQ7_9GAMM</name>
<evidence type="ECO:0000313" key="3">
    <source>
        <dbReference type="EMBL" id="MBF6058243.1"/>
    </source>
</evidence>
<evidence type="ECO:0008006" key="5">
    <source>
        <dbReference type="Google" id="ProtNLM"/>
    </source>
</evidence>
<reference evidence="3 4" key="1">
    <citation type="submission" date="2020-11" db="EMBL/GenBank/DDBJ databases">
        <title>Sulfur oxidizing isolate from Hospital Hole Sinkhole.</title>
        <authorList>
            <person name="Scott K.M."/>
        </authorList>
    </citation>
    <scope>NUCLEOTIDE SEQUENCE [LARGE SCALE GENOMIC DNA]</scope>
    <source>
        <strain evidence="3 4">HH1</strain>
    </source>
</reference>
<gene>
    <name evidence="3" type="ORF">H8792_007805</name>
</gene>
<feature type="compositionally biased region" description="Low complexity" evidence="1">
    <location>
        <begin position="58"/>
        <end position="80"/>
    </location>
</feature>
<dbReference type="EMBL" id="JACBGI020000014">
    <property type="protein sequence ID" value="MBF6058243.1"/>
    <property type="molecule type" value="Genomic_DNA"/>
</dbReference>
<feature type="compositionally biased region" description="Low complexity" evidence="1">
    <location>
        <begin position="31"/>
        <end position="45"/>
    </location>
</feature>
<proteinExistence type="predicted"/>
<organism evidence="3 4">
    <name type="scientific">Thiomicrorhabdus heinhorstiae</name>
    <dbReference type="NCBI Taxonomy" id="2748010"/>
    <lineage>
        <taxon>Bacteria</taxon>
        <taxon>Pseudomonadati</taxon>
        <taxon>Pseudomonadota</taxon>
        <taxon>Gammaproteobacteria</taxon>
        <taxon>Thiotrichales</taxon>
        <taxon>Piscirickettsiaceae</taxon>
        <taxon>Thiomicrorhabdus</taxon>
    </lineage>
</organism>
<keyword evidence="2" id="KW-0732">Signal</keyword>
<evidence type="ECO:0000313" key="4">
    <source>
        <dbReference type="Proteomes" id="UP001193680"/>
    </source>
</evidence>
<evidence type="ECO:0000256" key="1">
    <source>
        <dbReference type="SAM" id="MobiDB-lite"/>
    </source>
</evidence>
<feature type="compositionally biased region" description="Polar residues" evidence="1">
    <location>
        <begin position="46"/>
        <end position="57"/>
    </location>
</feature>
<keyword evidence="4" id="KW-1185">Reference proteome</keyword>